<reference evidence="1" key="1">
    <citation type="submission" date="2021-01" db="EMBL/GenBank/DDBJ databases">
        <authorList>
            <consortium name="Genoscope - CEA"/>
            <person name="William W."/>
        </authorList>
    </citation>
    <scope>NUCLEOTIDE SEQUENCE</scope>
</reference>
<dbReference type="EMBL" id="CAJJDM010000131">
    <property type="protein sequence ID" value="CAD8105890.1"/>
    <property type="molecule type" value="Genomic_DNA"/>
</dbReference>
<gene>
    <name evidence="1" type="ORF">PPRIM_AZ9-3.1.T1280161</name>
</gene>
<organism evidence="1 2">
    <name type="scientific">Paramecium primaurelia</name>
    <dbReference type="NCBI Taxonomy" id="5886"/>
    <lineage>
        <taxon>Eukaryota</taxon>
        <taxon>Sar</taxon>
        <taxon>Alveolata</taxon>
        <taxon>Ciliophora</taxon>
        <taxon>Intramacronucleata</taxon>
        <taxon>Oligohymenophorea</taxon>
        <taxon>Peniculida</taxon>
        <taxon>Parameciidae</taxon>
        <taxon>Paramecium</taxon>
    </lineage>
</organism>
<protein>
    <submittedName>
        <fullName evidence="1">Uncharacterized protein</fullName>
    </submittedName>
</protein>
<evidence type="ECO:0000313" key="1">
    <source>
        <dbReference type="EMBL" id="CAD8105890.1"/>
    </source>
</evidence>
<comment type="caution">
    <text evidence="1">The sequence shown here is derived from an EMBL/GenBank/DDBJ whole genome shotgun (WGS) entry which is preliminary data.</text>
</comment>
<keyword evidence="2" id="KW-1185">Reference proteome</keyword>
<accession>A0A8S1PR21</accession>
<name>A0A8S1PR21_PARPR</name>
<sequence>MQILLLNTLENLELNKQTSNHFQMSSRNSKYLKQPNWLILDTYYFLRTMITAFRSLLEAGYQRGTFPQKLDYNFEHPKQSLIDQYLCLRLRKT</sequence>
<proteinExistence type="predicted"/>
<evidence type="ECO:0000313" key="2">
    <source>
        <dbReference type="Proteomes" id="UP000688137"/>
    </source>
</evidence>
<dbReference type="AlphaFoldDB" id="A0A8S1PR21"/>
<dbReference type="Proteomes" id="UP000688137">
    <property type="component" value="Unassembled WGS sequence"/>
</dbReference>